<gene>
    <name evidence="1" type="ORF">METZ01_LOCUS110831</name>
</gene>
<name>A0A381X1C5_9ZZZZ</name>
<accession>A0A381X1C5</accession>
<dbReference type="AlphaFoldDB" id="A0A381X1C5"/>
<evidence type="ECO:0000313" key="1">
    <source>
        <dbReference type="EMBL" id="SVA57977.1"/>
    </source>
</evidence>
<feature type="non-terminal residue" evidence="1">
    <location>
        <position position="31"/>
    </location>
</feature>
<sequence>MKKTSFFSIIIIAMVILVGGAYEAETVETAS</sequence>
<proteinExistence type="predicted"/>
<protein>
    <submittedName>
        <fullName evidence="1">Uncharacterized protein</fullName>
    </submittedName>
</protein>
<dbReference type="EMBL" id="UINC01013414">
    <property type="protein sequence ID" value="SVA57977.1"/>
    <property type="molecule type" value="Genomic_DNA"/>
</dbReference>
<reference evidence="1" key="1">
    <citation type="submission" date="2018-05" db="EMBL/GenBank/DDBJ databases">
        <authorList>
            <person name="Lanie J.A."/>
            <person name="Ng W.-L."/>
            <person name="Kazmierczak K.M."/>
            <person name="Andrzejewski T.M."/>
            <person name="Davidsen T.M."/>
            <person name="Wayne K.J."/>
            <person name="Tettelin H."/>
            <person name="Glass J.I."/>
            <person name="Rusch D."/>
            <person name="Podicherti R."/>
            <person name="Tsui H.-C.T."/>
            <person name="Winkler M.E."/>
        </authorList>
    </citation>
    <scope>NUCLEOTIDE SEQUENCE</scope>
</reference>
<organism evidence="1">
    <name type="scientific">marine metagenome</name>
    <dbReference type="NCBI Taxonomy" id="408172"/>
    <lineage>
        <taxon>unclassified sequences</taxon>
        <taxon>metagenomes</taxon>
        <taxon>ecological metagenomes</taxon>
    </lineage>
</organism>